<dbReference type="InterPro" id="IPR000008">
    <property type="entry name" value="C2_dom"/>
</dbReference>
<dbReference type="SUPFAM" id="SSF49562">
    <property type="entry name" value="C2 domain (Calcium/lipid-binding domain, CaLB)"/>
    <property type="match status" value="1"/>
</dbReference>
<evidence type="ECO:0000259" key="11">
    <source>
        <dbReference type="PROSITE" id="PS50004"/>
    </source>
</evidence>
<dbReference type="InParanoid" id="A0A672ZX05"/>
<dbReference type="GO" id="GO:0046475">
    <property type="term" value="P:glycerophospholipid catabolic process"/>
    <property type="evidence" value="ECO:0007669"/>
    <property type="project" value="TreeGrafter"/>
</dbReference>
<evidence type="ECO:0000256" key="3">
    <source>
        <dbReference type="ARBA" id="ARBA00022490"/>
    </source>
</evidence>
<reference evidence="13" key="2">
    <citation type="submission" date="2025-09" db="UniProtKB">
        <authorList>
            <consortium name="Ensembl"/>
        </authorList>
    </citation>
    <scope>IDENTIFICATION</scope>
</reference>
<dbReference type="PROSITE" id="PS50004">
    <property type="entry name" value="C2"/>
    <property type="match status" value="1"/>
</dbReference>
<evidence type="ECO:0000256" key="4">
    <source>
        <dbReference type="ARBA" id="ARBA00022723"/>
    </source>
</evidence>
<evidence type="ECO:0000259" key="12">
    <source>
        <dbReference type="PROSITE" id="PS51210"/>
    </source>
</evidence>
<evidence type="ECO:0000256" key="5">
    <source>
        <dbReference type="ARBA" id="ARBA00022801"/>
    </source>
</evidence>
<comment type="subcellular location">
    <subcellularLocation>
        <location evidence="1">Cytoplasm</location>
    </subcellularLocation>
</comment>
<dbReference type="PANTHER" id="PTHR10728">
    <property type="entry name" value="CYTOSOLIC PHOSPHOLIPASE A2"/>
    <property type="match status" value="1"/>
</dbReference>
<evidence type="ECO:0000256" key="8">
    <source>
        <dbReference type="ARBA" id="ARBA00023098"/>
    </source>
</evidence>
<dbReference type="GO" id="GO:0047498">
    <property type="term" value="F:calcium-dependent phospholipase A2 activity"/>
    <property type="evidence" value="ECO:0007669"/>
    <property type="project" value="TreeGrafter"/>
</dbReference>
<dbReference type="Ensembl" id="ENSSORT00005021429.1">
    <property type="protein sequence ID" value="ENSSORP00005020803.1"/>
    <property type="gene ID" value="ENSSORG00005010159.1"/>
</dbReference>
<dbReference type="Gene3D" id="3.40.1090.10">
    <property type="entry name" value="Cytosolic phospholipase A2 catalytic domain"/>
    <property type="match status" value="1"/>
</dbReference>
<evidence type="ECO:0000313" key="14">
    <source>
        <dbReference type="Proteomes" id="UP000472271"/>
    </source>
</evidence>
<dbReference type="SMART" id="SM00022">
    <property type="entry name" value="PLAc"/>
    <property type="match status" value="1"/>
</dbReference>
<evidence type="ECO:0000256" key="2">
    <source>
        <dbReference type="ARBA" id="ARBA00013278"/>
    </source>
</evidence>
<keyword evidence="14" id="KW-1185">Reference proteome</keyword>
<dbReference type="SUPFAM" id="SSF52151">
    <property type="entry name" value="FabD/lysophospholipase-like"/>
    <property type="match status" value="1"/>
</dbReference>
<dbReference type="GO" id="GO:0005544">
    <property type="term" value="F:calcium-dependent phospholipid binding"/>
    <property type="evidence" value="ECO:0007669"/>
    <property type="project" value="TreeGrafter"/>
</dbReference>
<evidence type="ECO:0000256" key="9">
    <source>
        <dbReference type="PROSITE-ProRule" id="PRU00555"/>
    </source>
</evidence>
<dbReference type="GO" id="GO:0005509">
    <property type="term" value="F:calcium ion binding"/>
    <property type="evidence" value="ECO:0007669"/>
    <property type="project" value="TreeGrafter"/>
</dbReference>
<dbReference type="AlphaFoldDB" id="A0A672ZX05"/>
<dbReference type="FunFam" id="2.60.40.150:FF:000030">
    <property type="entry name" value="Phospholipase A2"/>
    <property type="match status" value="1"/>
</dbReference>
<evidence type="ECO:0000313" key="13">
    <source>
        <dbReference type="Ensembl" id="ENSSORP00005020803.1"/>
    </source>
</evidence>
<organism evidence="13 14">
    <name type="scientific">Sphaeramia orbicularis</name>
    <name type="common">orbiculate cardinalfish</name>
    <dbReference type="NCBI Taxonomy" id="375764"/>
    <lineage>
        <taxon>Eukaryota</taxon>
        <taxon>Metazoa</taxon>
        <taxon>Chordata</taxon>
        <taxon>Craniata</taxon>
        <taxon>Vertebrata</taxon>
        <taxon>Euteleostomi</taxon>
        <taxon>Actinopterygii</taxon>
        <taxon>Neopterygii</taxon>
        <taxon>Teleostei</taxon>
        <taxon>Neoteleostei</taxon>
        <taxon>Acanthomorphata</taxon>
        <taxon>Gobiaria</taxon>
        <taxon>Kurtiformes</taxon>
        <taxon>Apogonoidei</taxon>
        <taxon>Apogonidae</taxon>
        <taxon>Apogoninae</taxon>
        <taxon>Sphaeramia</taxon>
    </lineage>
</organism>
<dbReference type="Pfam" id="PF01735">
    <property type="entry name" value="PLA2_B"/>
    <property type="match status" value="1"/>
</dbReference>
<keyword evidence="5 9" id="KW-0378">Hydrolase</keyword>
<keyword evidence="7 9" id="KW-0442">Lipid degradation</keyword>
<proteinExistence type="predicted"/>
<accession>A0A672ZX05</accession>
<evidence type="ECO:0000256" key="6">
    <source>
        <dbReference type="ARBA" id="ARBA00022837"/>
    </source>
</evidence>
<dbReference type="PANTHER" id="PTHR10728:SF32">
    <property type="entry name" value="CYTOSOLIC PHOSPHOLIPASE A2 BETA"/>
    <property type="match status" value="1"/>
</dbReference>
<keyword evidence="3 10" id="KW-0963">Cytoplasm</keyword>
<dbReference type="Proteomes" id="UP000472271">
    <property type="component" value="Unassembled WGS sequence"/>
</dbReference>
<protein>
    <recommendedName>
        <fullName evidence="2 10">Phospholipase A2</fullName>
        <ecNumber evidence="2 10">3.1.1.4</ecNumber>
    </recommendedName>
</protein>
<dbReference type="InterPro" id="IPR016035">
    <property type="entry name" value="Acyl_Trfase/lysoPLipase"/>
</dbReference>
<sequence length="673" mass="75700">KKRVQWWESVSYWTLNVTVVKAKNRESEDIFSQSDCYVVLSLPTASARTCRTQTVPNSNNPEWNQTFTFRVPTKVKNILEIRLYDEDPLSPDDLISTVLLDISTLTLGQKETKIFITDLEVKAHTCAAVHLHKSTGVLLKDWVSFLSYLSFLSHCPRLPHPQFVKDHLDVRLDFDIPPAEKEFLKKRKVGVAKALQKLLGLQTPLRPDKVPTIAVVASGGGSRAMTGLFGGLRGLKEIGVLDAVTYLTAVSGSTWALASLYQKANWSHQDLEVVIKEAKEQMTKSPLSLLSGDKLQYYSQEMDTKEKDGHMVSFIDMAGLVLEQLVTISDQQQTVNSGQNPLPIYTAVNMKDGIKGTDSEAEWCEFTPYEVGLSKYGAFVQTSDFGSHFFLGHLIQKLPEVRLAALLGENMSLNVSCRWRSFKGLSLCSLCVLVPEVDSESSTLDTYLLNPITSVTNMLTDFFRTRPVIAEVFNYMRGLSMHWNYNQHDNFVSEKDSHVDAFPNTLTPSDSTLRLVDSGHAINIGCIPIVRPERHVDIIIVLSYSWDPQNILRKTANYCADHKIPFPKVDYASLEKEPEKEVYVFEDQEDPKAPIVVHFPLVNITYKDFKQPGVKRQSAEEVKAGDVDVKSSESPYTTKNLTYSGPDYDTLVDLCCYNVVNNKDSVHRTNVSY</sequence>
<evidence type="ECO:0000256" key="1">
    <source>
        <dbReference type="ARBA" id="ARBA00004496"/>
    </source>
</evidence>
<dbReference type="GO" id="GO:0005829">
    <property type="term" value="C:cytosol"/>
    <property type="evidence" value="ECO:0007669"/>
    <property type="project" value="TreeGrafter"/>
</dbReference>
<dbReference type="Pfam" id="PF00168">
    <property type="entry name" value="C2"/>
    <property type="match status" value="1"/>
</dbReference>
<comment type="domain">
    <text evidence="10">The N-terminal C2 domain associates with lipid membranes upon calcium binding.</text>
</comment>
<evidence type="ECO:0000256" key="10">
    <source>
        <dbReference type="RuleBase" id="RU362102"/>
    </source>
</evidence>
<dbReference type="Gene3D" id="2.60.40.150">
    <property type="entry name" value="C2 domain"/>
    <property type="match status" value="1"/>
</dbReference>
<evidence type="ECO:0000256" key="7">
    <source>
        <dbReference type="ARBA" id="ARBA00022963"/>
    </source>
</evidence>
<keyword evidence="6 10" id="KW-0106">Calcium</keyword>
<comment type="catalytic activity">
    <reaction evidence="10">
        <text>a 1,2-diacyl-sn-glycero-3-phosphocholine + H2O = a 1-acyl-sn-glycero-3-phosphocholine + a fatty acid + H(+)</text>
        <dbReference type="Rhea" id="RHEA:15801"/>
        <dbReference type="ChEBI" id="CHEBI:15377"/>
        <dbReference type="ChEBI" id="CHEBI:15378"/>
        <dbReference type="ChEBI" id="CHEBI:28868"/>
        <dbReference type="ChEBI" id="CHEBI:57643"/>
        <dbReference type="ChEBI" id="CHEBI:58168"/>
        <dbReference type="EC" id="3.1.1.4"/>
    </reaction>
</comment>
<dbReference type="PROSITE" id="PS51210">
    <property type="entry name" value="PLA2C"/>
    <property type="match status" value="1"/>
</dbReference>
<keyword evidence="4 10" id="KW-0479">Metal-binding</keyword>
<feature type="domain" description="C2" evidence="11">
    <location>
        <begin position="1"/>
        <end position="115"/>
    </location>
</feature>
<dbReference type="InterPro" id="IPR002642">
    <property type="entry name" value="LysoPLipase_cat_dom"/>
</dbReference>
<feature type="domain" description="PLA2c" evidence="12">
    <location>
        <begin position="154"/>
        <end position="673"/>
    </location>
</feature>
<keyword evidence="8 9" id="KW-0443">Lipid metabolism</keyword>
<dbReference type="SMART" id="SM00239">
    <property type="entry name" value="C2"/>
    <property type="match status" value="1"/>
</dbReference>
<name>A0A672ZX05_9TELE</name>
<reference evidence="13" key="1">
    <citation type="submission" date="2025-08" db="UniProtKB">
        <authorList>
            <consortium name="Ensembl"/>
        </authorList>
    </citation>
    <scope>IDENTIFICATION</scope>
</reference>
<dbReference type="EC" id="3.1.1.4" evidence="2 10"/>
<dbReference type="InterPro" id="IPR035892">
    <property type="entry name" value="C2_domain_sf"/>
</dbReference>